<comment type="caution">
    <text evidence="1">The sequence shown here is derived from an EMBL/GenBank/DDBJ whole genome shotgun (WGS) entry which is preliminary data.</text>
</comment>
<keyword evidence="2" id="KW-1185">Reference proteome</keyword>
<proteinExistence type="predicted"/>
<gene>
    <name evidence="1" type="ORF">ACFFMS_28350</name>
</gene>
<sequence>MKSLQDALYNWLTIKMIAEARPNDGAAQETYELFDGVLKKDHGVEQVTIEKDEEMYLVTYTKEGQTKSTRFPTELIDCFLEQMEREPEKFQNY</sequence>
<dbReference type="RefSeq" id="WP_129726923.1">
    <property type="nucleotide sequence ID" value="NZ_JBHMAF010000196.1"/>
</dbReference>
<name>A0ABV5WP93_9BACI</name>
<dbReference type="Proteomes" id="UP001589609">
    <property type="component" value="Unassembled WGS sequence"/>
</dbReference>
<dbReference type="EMBL" id="JBHMAF010000196">
    <property type="protein sequence ID" value="MFB9762140.1"/>
    <property type="molecule type" value="Genomic_DNA"/>
</dbReference>
<reference evidence="1 2" key="1">
    <citation type="submission" date="2024-09" db="EMBL/GenBank/DDBJ databases">
        <authorList>
            <person name="Sun Q."/>
            <person name="Mori K."/>
        </authorList>
    </citation>
    <scope>NUCLEOTIDE SEQUENCE [LARGE SCALE GENOMIC DNA]</scope>
    <source>
        <strain evidence="1 2">JCM 11201</strain>
    </source>
</reference>
<evidence type="ECO:0000313" key="1">
    <source>
        <dbReference type="EMBL" id="MFB9762140.1"/>
    </source>
</evidence>
<evidence type="ECO:0000313" key="2">
    <source>
        <dbReference type="Proteomes" id="UP001589609"/>
    </source>
</evidence>
<protein>
    <submittedName>
        <fullName evidence="1">Uncharacterized protein</fullName>
    </submittedName>
</protein>
<accession>A0ABV5WP93</accession>
<organism evidence="1 2">
    <name type="scientific">Ectobacillus funiculus</name>
    <dbReference type="NCBI Taxonomy" id="137993"/>
    <lineage>
        <taxon>Bacteria</taxon>
        <taxon>Bacillati</taxon>
        <taxon>Bacillota</taxon>
        <taxon>Bacilli</taxon>
        <taxon>Bacillales</taxon>
        <taxon>Bacillaceae</taxon>
        <taxon>Ectobacillus</taxon>
    </lineage>
</organism>